<reference evidence="2 3" key="1">
    <citation type="journal article" date="2016" name="Nat. Commun.">
        <title>Thousands of microbial genomes shed light on interconnected biogeochemical processes in an aquifer system.</title>
        <authorList>
            <person name="Anantharaman K."/>
            <person name="Brown C.T."/>
            <person name="Hug L.A."/>
            <person name="Sharon I."/>
            <person name="Castelle C.J."/>
            <person name="Probst A.J."/>
            <person name="Thomas B.C."/>
            <person name="Singh A."/>
            <person name="Wilkins M.J."/>
            <person name="Karaoz U."/>
            <person name="Brodie E.L."/>
            <person name="Williams K.H."/>
            <person name="Hubbard S.S."/>
            <person name="Banfield J.F."/>
        </authorList>
    </citation>
    <scope>NUCLEOTIDE SEQUENCE [LARGE SCALE GENOMIC DNA]</scope>
</reference>
<dbReference type="PANTHER" id="PTHR33969">
    <property type="entry name" value="SEGREGATION AND CONDENSATION PROTEIN A"/>
    <property type="match status" value="1"/>
</dbReference>
<name>A0A1F5N7Q4_9BACT</name>
<proteinExistence type="predicted"/>
<accession>A0A1F5N7Q4</accession>
<protein>
    <recommendedName>
        <fullName evidence="1">Segregation and condensation protein A</fullName>
    </recommendedName>
</protein>
<dbReference type="InterPro" id="IPR023093">
    <property type="entry name" value="ScpA-like_C"/>
</dbReference>
<dbReference type="Gene3D" id="6.10.250.2410">
    <property type="match status" value="1"/>
</dbReference>
<dbReference type="Proteomes" id="UP000177610">
    <property type="component" value="Unassembled WGS sequence"/>
</dbReference>
<evidence type="ECO:0000313" key="3">
    <source>
        <dbReference type="Proteomes" id="UP000177610"/>
    </source>
</evidence>
<dbReference type="EMBL" id="MFEH01000005">
    <property type="protein sequence ID" value="OGE73675.1"/>
    <property type="molecule type" value="Genomic_DNA"/>
</dbReference>
<dbReference type="AlphaFoldDB" id="A0A1F5N7Q4"/>
<dbReference type="Pfam" id="PF02616">
    <property type="entry name" value="SMC_ScpA"/>
    <property type="match status" value="1"/>
</dbReference>
<organism evidence="2 3">
    <name type="scientific">Candidatus Doudnabacteria bacterium RIFCSPHIGHO2_01_FULL_41_86</name>
    <dbReference type="NCBI Taxonomy" id="1817821"/>
    <lineage>
        <taxon>Bacteria</taxon>
        <taxon>Candidatus Doudnaibacteriota</taxon>
    </lineage>
</organism>
<evidence type="ECO:0000256" key="1">
    <source>
        <dbReference type="ARBA" id="ARBA00044777"/>
    </source>
</evidence>
<comment type="caution">
    <text evidence="2">The sequence shown here is derived from an EMBL/GenBank/DDBJ whole genome shotgun (WGS) entry which is preliminary data.</text>
</comment>
<dbReference type="Gene3D" id="1.10.10.580">
    <property type="entry name" value="Structural maintenance of chromosome 1. Chain E"/>
    <property type="match status" value="1"/>
</dbReference>
<dbReference type="InterPro" id="IPR003768">
    <property type="entry name" value="ScpA"/>
</dbReference>
<gene>
    <name evidence="2" type="ORF">A2717_03520</name>
</gene>
<sequence length="240" mass="27512">MVQIKTDQFEGPLDLLLTLIEEQKLDISTVALAKVTEQFLDYVKNLQVKNPINLADFLVIAAKLLVIKSKSLLPTLELGDEEEEAAFDLTEALLQYKKYKEVARHFRRIELRHTQSWTRDVDFSDRITFVPDPTITPQILSQSLQTLAMELKEIIKFPRQIMKEVVSISEKIAHIQQLISSQIETSLASLLKESKSKTEVIVTFLALLELTKQRIIQLEQTEHFADIIIKKHQLHGPSQA</sequence>
<dbReference type="STRING" id="1817821.A2717_03520"/>
<dbReference type="PANTHER" id="PTHR33969:SF2">
    <property type="entry name" value="SEGREGATION AND CONDENSATION PROTEIN A"/>
    <property type="match status" value="1"/>
</dbReference>
<evidence type="ECO:0000313" key="2">
    <source>
        <dbReference type="EMBL" id="OGE73675.1"/>
    </source>
</evidence>